<keyword evidence="2" id="KW-1185">Reference proteome</keyword>
<accession>A0ACB9R4Q0</accession>
<reference evidence="2" key="1">
    <citation type="journal article" date="2023" name="Front. Plant Sci.">
        <title>Chromosomal-level genome assembly of Melastoma candidum provides insights into trichome evolution.</title>
        <authorList>
            <person name="Zhong Y."/>
            <person name="Wu W."/>
            <person name="Sun C."/>
            <person name="Zou P."/>
            <person name="Liu Y."/>
            <person name="Dai S."/>
            <person name="Zhou R."/>
        </authorList>
    </citation>
    <scope>NUCLEOTIDE SEQUENCE [LARGE SCALE GENOMIC DNA]</scope>
</reference>
<evidence type="ECO:0000313" key="2">
    <source>
        <dbReference type="Proteomes" id="UP001057402"/>
    </source>
</evidence>
<protein>
    <submittedName>
        <fullName evidence="1">Uncharacterized protein</fullName>
    </submittedName>
</protein>
<proteinExistence type="predicted"/>
<dbReference type="Proteomes" id="UP001057402">
    <property type="component" value="Chromosome 4"/>
</dbReference>
<name>A0ACB9R4Q0_9MYRT</name>
<dbReference type="EMBL" id="CM042883">
    <property type="protein sequence ID" value="KAI4373860.1"/>
    <property type="molecule type" value="Genomic_DNA"/>
</dbReference>
<gene>
    <name evidence="1" type="ORF">MLD38_011926</name>
</gene>
<sequence length="104" mass="11809">MISNKLYASRGTRVSPHLPVYSRSTPPKKHHCTTTCRITPNGELSPHLRANESPLFEVKLKKGVVELIQELRGLKHGSIGLVQESPRIEKQPRRPSHRAFQTCY</sequence>
<comment type="caution">
    <text evidence="1">The sequence shown here is derived from an EMBL/GenBank/DDBJ whole genome shotgun (WGS) entry which is preliminary data.</text>
</comment>
<evidence type="ECO:0000313" key="1">
    <source>
        <dbReference type="EMBL" id="KAI4373860.1"/>
    </source>
</evidence>
<organism evidence="1 2">
    <name type="scientific">Melastoma candidum</name>
    <dbReference type="NCBI Taxonomy" id="119954"/>
    <lineage>
        <taxon>Eukaryota</taxon>
        <taxon>Viridiplantae</taxon>
        <taxon>Streptophyta</taxon>
        <taxon>Embryophyta</taxon>
        <taxon>Tracheophyta</taxon>
        <taxon>Spermatophyta</taxon>
        <taxon>Magnoliopsida</taxon>
        <taxon>eudicotyledons</taxon>
        <taxon>Gunneridae</taxon>
        <taxon>Pentapetalae</taxon>
        <taxon>rosids</taxon>
        <taxon>malvids</taxon>
        <taxon>Myrtales</taxon>
        <taxon>Melastomataceae</taxon>
        <taxon>Melastomatoideae</taxon>
        <taxon>Melastomateae</taxon>
        <taxon>Melastoma</taxon>
    </lineage>
</organism>